<name>A0ACB9P8L1_9MYRT</name>
<dbReference type="EMBL" id="CM042886">
    <property type="protein sequence ID" value="KAI4343280.1"/>
    <property type="molecule type" value="Genomic_DNA"/>
</dbReference>
<reference evidence="2" key="1">
    <citation type="journal article" date="2023" name="Front. Plant Sci.">
        <title>Chromosomal-level genome assembly of Melastoma candidum provides insights into trichome evolution.</title>
        <authorList>
            <person name="Zhong Y."/>
            <person name="Wu W."/>
            <person name="Sun C."/>
            <person name="Zou P."/>
            <person name="Liu Y."/>
            <person name="Dai S."/>
            <person name="Zhou R."/>
        </authorList>
    </citation>
    <scope>NUCLEOTIDE SEQUENCE [LARGE SCALE GENOMIC DNA]</scope>
</reference>
<comment type="caution">
    <text evidence="1">The sequence shown here is derived from an EMBL/GenBank/DDBJ whole genome shotgun (WGS) entry which is preliminary data.</text>
</comment>
<sequence>MDGSAASSAESATPSPSPTPTLPANSRTASPLRSPPTQLTSKVPWESLTDPMSTGARTTRWRLSTPTLSGHSPSLHLRVEELLKNYGNVCTLRVLMPILSDLSNPRNFITKITSHERVVKHPELNANPGRAPPNLNRDGKEEPHGATNLGLVNHNEILEMYKECIPAGFTWKTSPLRSR</sequence>
<accession>A0ACB9P8L1</accession>
<proteinExistence type="predicted"/>
<protein>
    <submittedName>
        <fullName evidence="1">Uncharacterized protein</fullName>
    </submittedName>
</protein>
<organism evidence="1 2">
    <name type="scientific">Melastoma candidum</name>
    <dbReference type="NCBI Taxonomy" id="119954"/>
    <lineage>
        <taxon>Eukaryota</taxon>
        <taxon>Viridiplantae</taxon>
        <taxon>Streptophyta</taxon>
        <taxon>Embryophyta</taxon>
        <taxon>Tracheophyta</taxon>
        <taxon>Spermatophyta</taxon>
        <taxon>Magnoliopsida</taxon>
        <taxon>eudicotyledons</taxon>
        <taxon>Gunneridae</taxon>
        <taxon>Pentapetalae</taxon>
        <taxon>rosids</taxon>
        <taxon>malvids</taxon>
        <taxon>Myrtales</taxon>
        <taxon>Melastomataceae</taxon>
        <taxon>Melastomatoideae</taxon>
        <taxon>Melastomateae</taxon>
        <taxon>Melastoma</taxon>
    </lineage>
</organism>
<dbReference type="Proteomes" id="UP001057402">
    <property type="component" value="Chromosome 7"/>
</dbReference>
<evidence type="ECO:0000313" key="1">
    <source>
        <dbReference type="EMBL" id="KAI4343280.1"/>
    </source>
</evidence>
<gene>
    <name evidence="1" type="ORF">MLD38_027807</name>
</gene>
<keyword evidence="2" id="KW-1185">Reference proteome</keyword>
<evidence type="ECO:0000313" key="2">
    <source>
        <dbReference type="Proteomes" id="UP001057402"/>
    </source>
</evidence>